<dbReference type="OrthoDB" id="4063176at2759"/>
<dbReference type="EMBL" id="HG793125">
    <property type="protein sequence ID" value="CDK24345.1"/>
    <property type="molecule type" value="Genomic_DNA"/>
</dbReference>
<dbReference type="Proteomes" id="UP000019384">
    <property type="component" value="Unassembled WGS sequence"/>
</dbReference>
<feature type="region of interest" description="Disordered" evidence="1">
    <location>
        <begin position="179"/>
        <end position="200"/>
    </location>
</feature>
<evidence type="ECO:0000256" key="1">
    <source>
        <dbReference type="SAM" id="MobiDB-lite"/>
    </source>
</evidence>
<evidence type="ECO:0000313" key="3">
    <source>
        <dbReference type="Proteomes" id="UP000019384"/>
    </source>
</evidence>
<gene>
    <name evidence="2" type="ORF">KUCA_T00000306001</name>
</gene>
<evidence type="ECO:0000313" key="2">
    <source>
        <dbReference type="EMBL" id="CDK24345.1"/>
    </source>
</evidence>
<feature type="region of interest" description="Disordered" evidence="1">
    <location>
        <begin position="1"/>
        <end position="64"/>
    </location>
</feature>
<feature type="region of interest" description="Disordered" evidence="1">
    <location>
        <begin position="140"/>
        <end position="166"/>
    </location>
</feature>
<reference evidence="2" key="1">
    <citation type="submission" date="2013-12" db="EMBL/GenBank/DDBJ databases">
        <authorList>
            <person name="Genoscope - CEA"/>
        </authorList>
    </citation>
    <scope>NUCLEOTIDE SEQUENCE</scope>
    <source>
        <strain evidence="2">CBS 1993</strain>
    </source>
</reference>
<reference evidence="2" key="2">
    <citation type="submission" date="2014-02" db="EMBL/GenBank/DDBJ databases">
        <title>Complete DNA sequence of /Kuraishia capsulata/ illustrates novel genomic features among budding yeasts (/Saccharomycotina/).</title>
        <authorList>
            <person name="Morales L."/>
            <person name="Noel B."/>
            <person name="Porcel B."/>
            <person name="Marcet-Houben M."/>
            <person name="Hullo M-F."/>
            <person name="Sacerdot C."/>
            <person name="Tekaia F."/>
            <person name="Leh-Louis V."/>
            <person name="Despons L."/>
            <person name="Khanna V."/>
            <person name="Aury J-M."/>
            <person name="Barbe V."/>
            <person name="Couloux A."/>
            <person name="Labadie K."/>
            <person name="Pelletier E."/>
            <person name="Souciet J-L."/>
            <person name="Boekhout T."/>
            <person name="Gabaldon T."/>
            <person name="Wincker P."/>
            <person name="Dujon B."/>
        </authorList>
    </citation>
    <scope>NUCLEOTIDE SEQUENCE</scope>
    <source>
        <strain evidence="2">CBS 1993</strain>
    </source>
</reference>
<feature type="compositionally biased region" description="Polar residues" evidence="1">
    <location>
        <begin position="37"/>
        <end position="51"/>
    </location>
</feature>
<sequence>MSTPITINGGFSIVSSQDSGSQSTPLSSSTPFRASPDNAQSLSQRRTSGQIGLQKRRASSFTSASSPWARRRSFLSTSMMSNEKHSVYEMSSHYYGASSLRSVGGTSIPCYSMSLRESQGFIWNQDLFASQYQQARALLHQDDDSDEEDTPTASRSYSSSRYSDTSGIGKVEVVDIVLSDGDFEEEDEEDEEIFKSDHHQ</sequence>
<feature type="compositionally biased region" description="Low complexity" evidence="1">
    <location>
        <begin position="12"/>
        <end position="29"/>
    </location>
</feature>
<proteinExistence type="predicted"/>
<dbReference type="GeneID" id="34517750"/>
<feature type="compositionally biased region" description="Low complexity" evidence="1">
    <location>
        <begin position="154"/>
        <end position="163"/>
    </location>
</feature>
<organism evidence="2 3">
    <name type="scientific">Kuraishia capsulata CBS 1993</name>
    <dbReference type="NCBI Taxonomy" id="1382522"/>
    <lineage>
        <taxon>Eukaryota</taxon>
        <taxon>Fungi</taxon>
        <taxon>Dikarya</taxon>
        <taxon>Ascomycota</taxon>
        <taxon>Saccharomycotina</taxon>
        <taxon>Pichiomycetes</taxon>
        <taxon>Pichiales</taxon>
        <taxon>Pichiaceae</taxon>
        <taxon>Kuraishia</taxon>
    </lineage>
</organism>
<feature type="compositionally biased region" description="Acidic residues" evidence="1">
    <location>
        <begin position="181"/>
        <end position="192"/>
    </location>
</feature>
<dbReference type="RefSeq" id="XP_022456362.1">
    <property type="nucleotide sequence ID" value="XM_022604834.1"/>
</dbReference>
<dbReference type="HOGENOM" id="CLU_1366434_0_0_1"/>
<keyword evidence="3" id="KW-1185">Reference proteome</keyword>
<dbReference type="AlphaFoldDB" id="W6MR57"/>
<name>W6MR57_9ASCO</name>
<protein>
    <submittedName>
        <fullName evidence="2">Uncharacterized protein</fullName>
    </submittedName>
</protein>
<accession>W6MR57</accession>